<organism evidence="2">
    <name type="scientific">Steinernema carpocapsae</name>
    <name type="common">Entomopathogenic nematode</name>
    <dbReference type="NCBI Taxonomy" id="34508"/>
    <lineage>
        <taxon>Eukaryota</taxon>
        <taxon>Metazoa</taxon>
        <taxon>Ecdysozoa</taxon>
        <taxon>Nematoda</taxon>
        <taxon>Chromadorea</taxon>
        <taxon>Rhabditida</taxon>
        <taxon>Tylenchina</taxon>
        <taxon>Panagrolaimomorpha</taxon>
        <taxon>Strongyloidoidea</taxon>
        <taxon>Steinernematidae</taxon>
        <taxon>Steinernema</taxon>
    </lineage>
</organism>
<name>A0A4U5NEU8_STECR</name>
<comment type="caution">
    <text evidence="2">The sequence shown here is derived from an EMBL/GenBank/DDBJ whole genome shotgun (WGS) entry which is preliminary data.</text>
</comment>
<evidence type="ECO:0000259" key="1">
    <source>
        <dbReference type="Pfam" id="PF10493"/>
    </source>
</evidence>
<dbReference type="GO" id="GO:0007094">
    <property type="term" value="P:mitotic spindle assembly checkpoint signaling"/>
    <property type="evidence" value="ECO:0007669"/>
    <property type="project" value="TreeGrafter"/>
</dbReference>
<dbReference type="EMBL" id="AZBU02000004">
    <property type="protein sequence ID" value="TKR81182.1"/>
    <property type="molecule type" value="Genomic_DNA"/>
</dbReference>
<dbReference type="GO" id="GO:0005737">
    <property type="term" value="C:cytoplasm"/>
    <property type="evidence" value="ECO:0007669"/>
    <property type="project" value="TreeGrafter"/>
</dbReference>
<protein>
    <recommendedName>
        <fullName evidence="1">RZZ complex subunit KNTC1/ROD C-terminal domain-containing protein</fullName>
    </recommendedName>
</protein>
<evidence type="ECO:0000313" key="2">
    <source>
        <dbReference type="EMBL" id="TKR81182.1"/>
    </source>
</evidence>
<dbReference type="GO" id="GO:0000070">
    <property type="term" value="P:mitotic sister chromatid segregation"/>
    <property type="evidence" value="ECO:0007669"/>
    <property type="project" value="TreeGrafter"/>
</dbReference>
<dbReference type="OrthoDB" id="5868545at2759"/>
<reference evidence="2" key="1">
    <citation type="submission" date="2013-11" db="EMBL/GenBank/DDBJ databases">
        <authorList>
            <person name="Sternberg P."/>
            <person name="Dillman A."/>
            <person name="Macchietto M."/>
        </authorList>
    </citation>
    <scope>NUCLEOTIDE SEQUENCE</scope>
    <source>
        <strain evidence="2">ALL</strain>
    </source>
</reference>
<dbReference type="PANTHER" id="PTHR15688:SF1">
    <property type="entry name" value="KINETOCHORE-ASSOCIATED PROTEIN 1"/>
    <property type="match status" value="1"/>
</dbReference>
<sequence length="639" mass="73935">MYNTLLILCPYQFEVIQVLLRHLKRFAVDDVQKKILFELEVIMDYLFNYKRLNESTQDEVKWYQDRQKIITSIESFEGQDVDLYDTKDVHPDESNETSDYYENQEIVAKKLPTISERRLPFHVFLLKTEAEKMCIMKPIVDKEITITSVQGWIELISRLTEHVRLSRTSLMAKAVENRVKAAENSSTELEPHDIKRIHQLLYQSRNRGLIGKVLYNLYSKLQLSVLKRTVMEVGLEVLLDWQRTGTEDDELHKLINRLRQHIKTCSTSYILQEKQLLDQTTQELNNKPKELIVYIYAHMVDWNDCDDIQNKLDIARNIAEVHQVDIHDIHIDIIKKWIAEDEKVHSSMDPDATMEDIAPTMEPNSENVLGPIPYNDTLVTRIVCLMRLCEGEKKEQLLSQIGGTFNMDPSQIPNGIQTLVRLKCCLYRWFATDAEFVRVFTVGLDKVSERTTLLLYNRLIHICRLDLGVASFAKMDKAVFVRGLLPTAARQNMDLYHFMGSVLVDYQIEDAALISQVAQRLLAKPKSLYNLLKYCKKVEGSAVRNGKSLAVQWIRVFEAMFAEVRDRPCELRGILCFLLSCPMELGQQLAGARQILHSSRLFSTEVLASIAACPTCIIDDSRLRALGDSQDLPMRWMRQ</sequence>
<dbReference type="GO" id="GO:0031267">
    <property type="term" value="F:small GTPase binding"/>
    <property type="evidence" value="ECO:0007669"/>
    <property type="project" value="TreeGrafter"/>
</dbReference>
<reference evidence="2" key="2">
    <citation type="journal article" date="2015" name="Genome Biol.">
        <title>Comparative genomics of Steinernema reveals deeply conserved gene regulatory networks.</title>
        <authorList>
            <person name="Dillman A.R."/>
            <person name="Macchietto M."/>
            <person name="Porter C.F."/>
            <person name="Rogers A."/>
            <person name="Williams B."/>
            <person name="Antoshechkin I."/>
            <person name="Lee M.M."/>
            <person name="Goodwin Z."/>
            <person name="Lu X."/>
            <person name="Lewis E.E."/>
            <person name="Goodrich-Blair H."/>
            <person name="Stock S.P."/>
            <person name="Adams B.J."/>
            <person name="Sternberg P.W."/>
            <person name="Mortazavi A."/>
        </authorList>
    </citation>
    <scope>NUCLEOTIDE SEQUENCE [LARGE SCALE GENOMIC DNA]</scope>
    <source>
        <strain evidence="2">ALL</strain>
    </source>
</reference>
<feature type="domain" description="RZZ complex subunit KNTC1/ROD C-terminal" evidence="1">
    <location>
        <begin position="110"/>
        <end position="523"/>
    </location>
</feature>
<dbReference type="PANTHER" id="PTHR15688">
    <property type="entry name" value="KINETOCHORE-ASSOCIATED PROTEIN 1"/>
    <property type="match status" value="1"/>
</dbReference>
<dbReference type="InterPro" id="IPR052802">
    <property type="entry name" value="KNTC1"/>
</dbReference>
<dbReference type="AlphaFoldDB" id="A0A4U5NEU8"/>
<dbReference type="STRING" id="34508.A0A4U5NEU8"/>
<dbReference type="GO" id="GO:1990423">
    <property type="term" value="C:RZZ complex"/>
    <property type="evidence" value="ECO:0007669"/>
    <property type="project" value="TreeGrafter"/>
</dbReference>
<dbReference type="GO" id="GO:1903394">
    <property type="term" value="P:protein localization to kinetochore involved in kinetochore assembly"/>
    <property type="evidence" value="ECO:0007669"/>
    <property type="project" value="TreeGrafter"/>
</dbReference>
<dbReference type="Pfam" id="PF10493">
    <property type="entry name" value="Rod_C"/>
    <property type="match status" value="1"/>
</dbReference>
<gene>
    <name evidence="2" type="ORF">L596_015100</name>
</gene>
<dbReference type="GO" id="GO:0005828">
    <property type="term" value="C:kinetochore microtubule"/>
    <property type="evidence" value="ECO:0007669"/>
    <property type="project" value="TreeGrafter"/>
</dbReference>
<accession>A0A4U5NEU8</accession>
<reference evidence="2" key="3">
    <citation type="journal article" date="2019" name="G3 (Bethesda)">
        <title>Hybrid Assembly of the Genome of the Entomopathogenic Nematode Steinernema carpocapsae Identifies the X-Chromosome.</title>
        <authorList>
            <person name="Serra L."/>
            <person name="Macchietto M."/>
            <person name="Macias-Munoz A."/>
            <person name="McGill C.J."/>
            <person name="Rodriguez I.M."/>
            <person name="Rodriguez B."/>
            <person name="Murad R."/>
            <person name="Mortazavi A."/>
        </authorList>
    </citation>
    <scope>NUCLEOTIDE SEQUENCE</scope>
    <source>
        <strain evidence="2">ALL</strain>
    </source>
</reference>
<proteinExistence type="predicted"/>
<dbReference type="InterPro" id="IPR019527">
    <property type="entry name" value="RZZ-complex_KNTC1/ROD_C"/>
</dbReference>